<keyword evidence="2 5" id="KW-0808">Transferase</keyword>
<dbReference type="Proteomes" id="UP000053099">
    <property type="component" value="Unassembled WGS sequence"/>
</dbReference>
<dbReference type="GO" id="GO:0009249">
    <property type="term" value="P:protein lipoylation"/>
    <property type="evidence" value="ECO:0007669"/>
    <property type="project" value="InterPro"/>
</dbReference>
<evidence type="ECO:0000313" key="11">
    <source>
        <dbReference type="EMBL" id="KPD26864.1"/>
    </source>
</evidence>
<dbReference type="NCBIfam" id="TIGR00214">
    <property type="entry name" value="lipB"/>
    <property type="match status" value="1"/>
</dbReference>
<dbReference type="PATRIC" id="fig|37636.3.peg.1251"/>
<dbReference type="SUPFAM" id="SSF55681">
    <property type="entry name" value="Class II aaRS and biotin synthetases"/>
    <property type="match status" value="1"/>
</dbReference>
<dbReference type="PANTHER" id="PTHR10993">
    <property type="entry name" value="OCTANOYLTRANSFERASE"/>
    <property type="match status" value="1"/>
</dbReference>
<comment type="function">
    <text evidence="4 5 6">Catalyzes the transfer of endogenously produced octanoic acid from octanoyl-acyl-carrier-protein onto the lipoyl domains of lipoate-dependent enzymes. Lipoyl-ACP can also act as a substrate although octanoyl-ACP is likely to be the physiological substrate.</text>
</comment>
<evidence type="ECO:0000256" key="3">
    <source>
        <dbReference type="ARBA" id="ARBA00023315"/>
    </source>
</evidence>
<evidence type="ECO:0000256" key="1">
    <source>
        <dbReference type="ARBA" id="ARBA00004821"/>
    </source>
</evidence>
<reference evidence="11 12" key="1">
    <citation type="submission" date="2015-09" db="EMBL/GenBank/DDBJ databases">
        <title>Draft genome sequence of Thermus scotoductus strain K1 isolated from a geothermal spring in Nagorno-Karabakh, Armenia.</title>
        <authorList>
            <person name="Saghatelyan A."/>
            <person name="Poghosyan L."/>
            <person name="Panosyan H."/>
            <person name="Birkeland N.-K."/>
        </authorList>
    </citation>
    <scope>NUCLEOTIDE SEQUENCE [LARGE SCALE GENOMIC DNA]</scope>
    <source>
        <strain evidence="11 12">K1</strain>
    </source>
</reference>
<dbReference type="PIRSF" id="PIRSF016262">
    <property type="entry name" value="LPLase"/>
    <property type="match status" value="1"/>
</dbReference>
<evidence type="ECO:0000256" key="9">
    <source>
        <dbReference type="PIRSR" id="PIRSR016262-3"/>
    </source>
</evidence>
<dbReference type="PROSITE" id="PS51733">
    <property type="entry name" value="BPL_LPL_CATALYTIC"/>
    <property type="match status" value="1"/>
</dbReference>
<keyword evidence="5" id="KW-0963">Cytoplasm</keyword>
<dbReference type="CDD" id="cd16444">
    <property type="entry name" value="LipB"/>
    <property type="match status" value="1"/>
</dbReference>
<feature type="domain" description="BPL/LPL catalytic" evidence="10">
    <location>
        <begin position="34"/>
        <end position="213"/>
    </location>
</feature>
<feature type="binding site" evidence="5 8">
    <location>
        <begin position="79"/>
        <end position="86"/>
    </location>
    <ligand>
        <name>substrate</name>
    </ligand>
</feature>
<evidence type="ECO:0000256" key="7">
    <source>
        <dbReference type="PIRSR" id="PIRSR016262-1"/>
    </source>
</evidence>
<dbReference type="AlphaFoldDB" id="A0A0N0IQ25"/>
<protein>
    <recommendedName>
        <fullName evidence="5 6">Octanoyltransferase</fullName>
        <ecNumber evidence="5 6">2.3.1.181</ecNumber>
    </recommendedName>
    <alternativeName>
        <fullName evidence="5">Lipoate-protein ligase B</fullName>
    </alternativeName>
    <alternativeName>
        <fullName evidence="5">Lipoyl/octanoyl transferase</fullName>
    </alternativeName>
    <alternativeName>
        <fullName evidence="5">Octanoyl-[acyl-carrier-protein]-protein N-octanoyltransferase</fullName>
    </alternativeName>
</protein>
<dbReference type="NCBIfam" id="NF010925">
    <property type="entry name" value="PRK14345.1"/>
    <property type="match status" value="1"/>
</dbReference>
<comment type="catalytic activity">
    <reaction evidence="5 6">
        <text>octanoyl-[ACP] + L-lysyl-[protein] = N(6)-octanoyl-L-lysyl-[protein] + holo-[ACP] + H(+)</text>
        <dbReference type="Rhea" id="RHEA:17665"/>
        <dbReference type="Rhea" id="RHEA-COMP:9636"/>
        <dbReference type="Rhea" id="RHEA-COMP:9685"/>
        <dbReference type="Rhea" id="RHEA-COMP:9752"/>
        <dbReference type="Rhea" id="RHEA-COMP:9928"/>
        <dbReference type="ChEBI" id="CHEBI:15378"/>
        <dbReference type="ChEBI" id="CHEBI:29969"/>
        <dbReference type="ChEBI" id="CHEBI:64479"/>
        <dbReference type="ChEBI" id="CHEBI:78463"/>
        <dbReference type="ChEBI" id="CHEBI:78809"/>
        <dbReference type="EC" id="2.3.1.181"/>
    </reaction>
</comment>
<dbReference type="InterPro" id="IPR004143">
    <property type="entry name" value="BPL_LPL_catalytic"/>
</dbReference>
<dbReference type="HAMAP" id="MF_00013">
    <property type="entry name" value="LipB"/>
    <property type="match status" value="1"/>
</dbReference>
<feature type="active site" description="Acyl-thioester intermediate" evidence="5 7">
    <location>
        <position position="174"/>
    </location>
</feature>
<dbReference type="EC" id="2.3.1.181" evidence="5 6"/>
<evidence type="ECO:0000256" key="5">
    <source>
        <dbReference type="HAMAP-Rule" id="MF_00013"/>
    </source>
</evidence>
<accession>A0A0N0IQ25</accession>
<evidence type="ECO:0000259" key="10">
    <source>
        <dbReference type="PROSITE" id="PS51733"/>
    </source>
</evidence>
<evidence type="ECO:0000256" key="8">
    <source>
        <dbReference type="PIRSR" id="PIRSR016262-2"/>
    </source>
</evidence>
<organism evidence="11 12">
    <name type="scientific">Thermus scotoductus</name>
    <dbReference type="NCBI Taxonomy" id="37636"/>
    <lineage>
        <taxon>Bacteria</taxon>
        <taxon>Thermotogati</taxon>
        <taxon>Deinococcota</taxon>
        <taxon>Deinococci</taxon>
        <taxon>Thermales</taxon>
        <taxon>Thermaceae</taxon>
        <taxon>Thermus</taxon>
    </lineage>
</organism>
<proteinExistence type="inferred from homology"/>
<dbReference type="PANTHER" id="PTHR10993:SF7">
    <property type="entry name" value="LIPOYLTRANSFERASE 2, MITOCHONDRIAL-RELATED"/>
    <property type="match status" value="1"/>
</dbReference>
<dbReference type="GO" id="GO:0005737">
    <property type="term" value="C:cytoplasm"/>
    <property type="evidence" value="ECO:0007669"/>
    <property type="project" value="UniProtKB-SubCell"/>
</dbReference>
<dbReference type="InterPro" id="IPR000544">
    <property type="entry name" value="Octanoyltransferase"/>
</dbReference>
<dbReference type="UniPathway" id="UPA00538">
    <property type="reaction ID" value="UER00592"/>
</dbReference>
<feature type="binding site" evidence="5 8">
    <location>
        <begin position="143"/>
        <end position="145"/>
    </location>
    <ligand>
        <name>substrate</name>
    </ligand>
</feature>
<evidence type="ECO:0000313" key="12">
    <source>
        <dbReference type="Proteomes" id="UP000053099"/>
    </source>
</evidence>
<gene>
    <name evidence="5" type="primary">lipB</name>
    <name evidence="11" type="ORF">AN926_09935</name>
</gene>
<dbReference type="InterPro" id="IPR020605">
    <property type="entry name" value="Octanoyltransferase_CS"/>
</dbReference>
<comment type="pathway">
    <text evidence="1 5 6">Protein modification; protein lipoylation via endogenous pathway; protein N(6)-(lipoyl)lysine from octanoyl-[acyl-carrier-protein]: step 1/2.</text>
</comment>
<comment type="subcellular location">
    <subcellularLocation>
        <location evidence="5">Cytoplasm</location>
    </subcellularLocation>
</comment>
<comment type="caution">
    <text evidence="11">The sequence shown here is derived from an EMBL/GenBank/DDBJ whole genome shotgun (WGS) entry which is preliminary data.</text>
</comment>
<dbReference type="InterPro" id="IPR045864">
    <property type="entry name" value="aa-tRNA-synth_II/BPL/LPL"/>
</dbReference>
<dbReference type="GO" id="GO:0033819">
    <property type="term" value="F:lipoyl(octanoyl) transferase activity"/>
    <property type="evidence" value="ECO:0007669"/>
    <property type="project" value="UniProtKB-EC"/>
</dbReference>
<comment type="miscellaneous">
    <text evidence="5">In the reaction, the free carboxyl group of octanoic acid is attached via an amide linkage to the epsilon-amino group of a specific lysine residue of lipoyl domains of lipoate-dependent enzymes.</text>
</comment>
<dbReference type="EMBL" id="LJJR01000035">
    <property type="protein sequence ID" value="KPD26864.1"/>
    <property type="molecule type" value="Genomic_DNA"/>
</dbReference>
<evidence type="ECO:0000256" key="6">
    <source>
        <dbReference type="PIRNR" id="PIRNR016262"/>
    </source>
</evidence>
<sequence>MLKDVEFLVEDLGLLPYPQAWEYQKKVHKEVVRGERPPTLLLLEHPRVITLGRKATGENLLFPESWYRENGFEVYWVERGGDVTYHGPGQLVGYPIFPVGREVRRFLRQIEEAIVKVAASYGLKAYPTPGYAGVWVGEDKLCAIGVAVKEEVSFHGFALNVNTDLNDFSVIIPCGLKGKGVTSLERLLGRKVPMPEVKDRVVRAFAEVFGMEPRVKEDHREAQV</sequence>
<dbReference type="Gene3D" id="3.30.930.10">
    <property type="entry name" value="Bira Bifunctional Protein, Domain 2"/>
    <property type="match status" value="1"/>
</dbReference>
<evidence type="ECO:0000256" key="2">
    <source>
        <dbReference type="ARBA" id="ARBA00022679"/>
    </source>
</evidence>
<feature type="binding site" evidence="5 8">
    <location>
        <begin position="156"/>
        <end position="158"/>
    </location>
    <ligand>
        <name>substrate</name>
    </ligand>
</feature>
<keyword evidence="3 5" id="KW-0012">Acyltransferase</keyword>
<dbReference type="Pfam" id="PF21948">
    <property type="entry name" value="LplA-B_cat"/>
    <property type="match status" value="1"/>
</dbReference>
<comment type="similarity">
    <text evidence="5 6">Belongs to the LipB family.</text>
</comment>
<name>A0A0N0IQ25_THESC</name>
<dbReference type="PROSITE" id="PS01313">
    <property type="entry name" value="LIPB"/>
    <property type="match status" value="1"/>
</dbReference>
<feature type="site" description="Lowers pKa of active site Cys" evidence="5 9">
    <location>
        <position position="140"/>
    </location>
</feature>
<evidence type="ECO:0000256" key="4">
    <source>
        <dbReference type="ARBA" id="ARBA00024732"/>
    </source>
</evidence>